<dbReference type="Pfam" id="PF00356">
    <property type="entry name" value="LacI"/>
    <property type="match status" value="1"/>
</dbReference>
<keyword evidence="3" id="KW-0804">Transcription</keyword>
<dbReference type="GO" id="GO:0003700">
    <property type="term" value="F:DNA-binding transcription factor activity"/>
    <property type="evidence" value="ECO:0007669"/>
    <property type="project" value="TreeGrafter"/>
</dbReference>
<dbReference type="SUPFAM" id="SSF47413">
    <property type="entry name" value="lambda repressor-like DNA-binding domains"/>
    <property type="match status" value="1"/>
</dbReference>
<dbReference type="Pfam" id="PF13377">
    <property type="entry name" value="Peripla_BP_3"/>
    <property type="match status" value="1"/>
</dbReference>
<dbReference type="CDD" id="cd01392">
    <property type="entry name" value="HTH_LacI"/>
    <property type="match status" value="1"/>
</dbReference>
<name>A0A5B6THR5_9BACT</name>
<feature type="domain" description="HTH lacI-type" evidence="4">
    <location>
        <begin position="5"/>
        <end position="62"/>
    </location>
</feature>
<proteinExistence type="predicted"/>
<dbReference type="EMBL" id="VKKY01000002">
    <property type="protein sequence ID" value="KAA3438802.1"/>
    <property type="molecule type" value="Genomic_DNA"/>
</dbReference>
<dbReference type="OrthoDB" id="891936at2"/>
<dbReference type="SMART" id="SM00354">
    <property type="entry name" value="HTH_LACI"/>
    <property type="match status" value="1"/>
</dbReference>
<keyword evidence="6" id="KW-1185">Reference proteome</keyword>
<dbReference type="Proteomes" id="UP000324133">
    <property type="component" value="Unassembled WGS sequence"/>
</dbReference>
<dbReference type="Gene3D" id="3.40.50.2300">
    <property type="match status" value="2"/>
</dbReference>
<accession>A0A5B6THR5</accession>
<keyword evidence="2" id="KW-0238">DNA-binding</keyword>
<dbReference type="InterPro" id="IPR010982">
    <property type="entry name" value="Lambda_DNA-bd_dom_sf"/>
</dbReference>
<dbReference type="PANTHER" id="PTHR30146">
    <property type="entry name" value="LACI-RELATED TRANSCRIPTIONAL REPRESSOR"/>
    <property type="match status" value="1"/>
</dbReference>
<dbReference type="InterPro" id="IPR046335">
    <property type="entry name" value="LacI/GalR-like_sensor"/>
</dbReference>
<evidence type="ECO:0000259" key="4">
    <source>
        <dbReference type="PROSITE" id="PS50932"/>
    </source>
</evidence>
<dbReference type="InterPro" id="IPR028082">
    <property type="entry name" value="Peripla_BP_I"/>
</dbReference>
<dbReference type="PROSITE" id="PS50932">
    <property type="entry name" value="HTH_LACI_2"/>
    <property type="match status" value="1"/>
</dbReference>
<evidence type="ECO:0000313" key="6">
    <source>
        <dbReference type="Proteomes" id="UP000324133"/>
    </source>
</evidence>
<dbReference type="PANTHER" id="PTHR30146:SF109">
    <property type="entry name" value="HTH-TYPE TRANSCRIPTIONAL REGULATOR GALS"/>
    <property type="match status" value="1"/>
</dbReference>
<dbReference type="GO" id="GO:0000976">
    <property type="term" value="F:transcription cis-regulatory region binding"/>
    <property type="evidence" value="ECO:0007669"/>
    <property type="project" value="TreeGrafter"/>
</dbReference>
<protein>
    <submittedName>
        <fullName evidence="5">LacI family transcriptional regulator</fullName>
    </submittedName>
</protein>
<dbReference type="SUPFAM" id="SSF53822">
    <property type="entry name" value="Periplasmic binding protein-like I"/>
    <property type="match status" value="1"/>
</dbReference>
<gene>
    <name evidence="5" type="ORF">FOA19_16440</name>
</gene>
<keyword evidence="1" id="KW-0805">Transcription regulation</keyword>
<evidence type="ECO:0000256" key="1">
    <source>
        <dbReference type="ARBA" id="ARBA00023015"/>
    </source>
</evidence>
<evidence type="ECO:0000313" key="5">
    <source>
        <dbReference type="EMBL" id="KAA3438802.1"/>
    </source>
</evidence>
<reference evidence="5 6" key="1">
    <citation type="submission" date="2019-07" db="EMBL/GenBank/DDBJ databases">
        <title>Rufibacter sp. nov., isolated from lake sediment.</title>
        <authorList>
            <person name="Qu J.-H."/>
        </authorList>
    </citation>
    <scope>NUCLEOTIDE SEQUENCE [LARGE SCALE GENOMIC DNA]</scope>
    <source>
        <strain evidence="5 6">NBS58-1</strain>
    </source>
</reference>
<evidence type="ECO:0000256" key="2">
    <source>
        <dbReference type="ARBA" id="ARBA00023125"/>
    </source>
</evidence>
<dbReference type="Gene3D" id="1.10.260.40">
    <property type="entry name" value="lambda repressor-like DNA-binding domains"/>
    <property type="match status" value="1"/>
</dbReference>
<dbReference type="CDD" id="cd19977">
    <property type="entry name" value="PBP1_EndR-like"/>
    <property type="match status" value="1"/>
</dbReference>
<comment type="caution">
    <text evidence="5">The sequence shown here is derived from an EMBL/GenBank/DDBJ whole genome shotgun (WGS) entry which is preliminary data.</text>
</comment>
<dbReference type="AlphaFoldDB" id="A0A5B6THR5"/>
<dbReference type="RefSeq" id="WP_149091858.1">
    <property type="nucleotide sequence ID" value="NZ_VKKY01000002.1"/>
</dbReference>
<evidence type="ECO:0000256" key="3">
    <source>
        <dbReference type="ARBA" id="ARBA00023163"/>
    </source>
</evidence>
<dbReference type="InterPro" id="IPR000843">
    <property type="entry name" value="HTH_LacI"/>
</dbReference>
<organism evidence="5 6">
    <name type="scientific">Rufibacter hautae</name>
    <dbReference type="NCBI Taxonomy" id="2595005"/>
    <lineage>
        <taxon>Bacteria</taxon>
        <taxon>Pseudomonadati</taxon>
        <taxon>Bacteroidota</taxon>
        <taxon>Cytophagia</taxon>
        <taxon>Cytophagales</taxon>
        <taxon>Hymenobacteraceae</taxon>
        <taxon>Rufibacter</taxon>
    </lineage>
</organism>
<sequence length="345" mass="39116">MKKRLSIRDIAQQLNISITTVSFILNGKAKEKRISEHVTERVLKLVEELDYKPNQIARSLRTGKSKIICLMVENISNDFFSSVARHIEENAFEQGYKIIYCSTENKPEKTRELIKMFRERNIDGYIISPPEGIKDDIQSLLDENLPVVLFDRLIPELHTNYVMIDNFKATYSAVNHLVEQGRKNIAFVTLESNQTQMKDRLAGYTSAVSEHQLKTCIKKVAYEEAAEKHIDVFASFLQENQEIDSVLFATNYLATAGIEALNKLGLQIPADVAIVAFDDLDFFRIYQPSITAIAQPIEEMSKNLIDIILKKLEGINDQENRAEVILPTNLIVRSSSGQSQAKSSS</sequence>